<dbReference type="AlphaFoldDB" id="A0AAD0U7K1"/>
<sequence>MDFAVQLKFTQDRNKRKKIVPLSACEKSMPPRPRIEGCGKVDRRDGLALKSLGEVARKQRVTTGPPRIFIKFFVK</sequence>
<protein>
    <submittedName>
        <fullName evidence="1">Uncharacterized protein</fullName>
    </submittedName>
</protein>
<proteinExistence type="predicted"/>
<evidence type="ECO:0000313" key="2">
    <source>
        <dbReference type="Proteomes" id="UP000269199"/>
    </source>
</evidence>
<evidence type="ECO:0000313" key="1">
    <source>
        <dbReference type="EMBL" id="AYR22570.1"/>
    </source>
</evidence>
<accession>A0AAD0U7K1</accession>
<gene>
    <name evidence="1" type="ORF">RC54_01510</name>
</gene>
<reference evidence="1 2" key="1">
    <citation type="submission" date="2017-11" db="EMBL/GenBank/DDBJ databases">
        <title>Complete genome sequence of Herbaspirillum rubrisubalbicans DSM 11543.</title>
        <authorList>
            <person name="Chen M."/>
            <person name="An Q."/>
        </authorList>
    </citation>
    <scope>NUCLEOTIDE SEQUENCE [LARGE SCALE GENOMIC DNA]</scope>
    <source>
        <strain evidence="1 2">DSM 11543</strain>
    </source>
</reference>
<dbReference type="Proteomes" id="UP000269199">
    <property type="component" value="Chromosome"/>
</dbReference>
<name>A0AAD0U7K1_9BURK</name>
<organism evidence="1 2">
    <name type="scientific">Herbaspirillum rubrisubalbicans</name>
    <dbReference type="NCBI Taxonomy" id="80842"/>
    <lineage>
        <taxon>Bacteria</taxon>
        <taxon>Pseudomonadati</taxon>
        <taxon>Pseudomonadota</taxon>
        <taxon>Betaproteobacteria</taxon>
        <taxon>Burkholderiales</taxon>
        <taxon>Oxalobacteraceae</taxon>
        <taxon>Herbaspirillum</taxon>
    </lineage>
</organism>
<dbReference type="EMBL" id="CP024996">
    <property type="protein sequence ID" value="AYR22570.1"/>
    <property type="molecule type" value="Genomic_DNA"/>
</dbReference>